<dbReference type="InterPro" id="IPR034660">
    <property type="entry name" value="DinB/YfiT-like"/>
</dbReference>
<dbReference type="SUPFAM" id="SSF109854">
    <property type="entry name" value="DinB/YfiT-like putative metalloenzymes"/>
    <property type="match status" value="1"/>
</dbReference>
<protein>
    <submittedName>
        <fullName evidence="3">Damage-inducible protein DinB</fullName>
    </submittedName>
</protein>
<reference evidence="3 4" key="1">
    <citation type="submission" date="2019-08" db="EMBL/GenBank/DDBJ databases">
        <title>Whole genome sequencing of chitin degrading bacteria Chitinophaga pinensis YS16.</title>
        <authorList>
            <person name="Singh R.P."/>
            <person name="Manchanda G."/>
            <person name="Maurya I.K."/>
            <person name="Joshi N.K."/>
            <person name="Srivastava A.K."/>
        </authorList>
    </citation>
    <scope>NUCLEOTIDE SEQUENCE [LARGE SCALE GENOMIC DNA]</scope>
    <source>
        <strain evidence="3 4">YS-16</strain>
    </source>
</reference>
<evidence type="ECO:0000256" key="1">
    <source>
        <dbReference type="ARBA" id="ARBA00008635"/>
    </source>
</evidence>
<evidence type="ECO:0000313" key="4">
    <source>
        <dbReference type="Proteomes" id="UP000318815"/>
    </source>
</evidence>
<keyword evidence="2" id="KW-0479">Metal-binding</keyword>
<dbReference type="GO" id="GO:0046872">
    <property type="term" value="F:metal ion binding"/>
    <property type="evidence" value="ECO:0007669"/>
    <property type="project" value="UniProtKB-KW"/>
</dbReference>
<dbReference type="AlphaFoldDB" id="A0A5C6LLM4"/>
<keyword evidence="4" id="KW-1185">Reference proteome</keyword>
<dbReference type="Proteomes" id="UP000318815">
    <property type="component" value="Unassembled WGS sequence"/>
</dbReference>
<name>A0A5C6LLM4_9BACT</name>
<comment type="similarity">
    <text evidence="1">Belongs to the DinB family.</text>
</comment>
<comment type="caution">
    <text evidence="3">The sequence shown here is derived from an EMBL/GenBank/DDBJ whole genome shotgun (WGS) entry which is preliminary data.</text>
</comment>
<accession>A0A5C6LLM4</accession>
<dbReference type="Gene3D" id="1.20.120.450">
    <property type="entry name" value="dinb family like domain"/>
    <property type="match status" value="1"/>
</dbReference>
<sequence>MTQQLISKPSAITPAELLEHWQGHRRLTRKVIETFPEKDLFSFSVGGMRPFSELALEMISMGGPGIDGVLTGKWSTDFSTYENGRGPKTKAELLTLWDELTEKLNRLWPQIPAARFHEIDLAFGQWEGPIHFILFYWIDNEIHHRAQGYVYLRALGIEPPAFWDRQ</sequence>
<evidence type="ECO:0000313" key="3">
    <source>
        <dbReference type="EMBL" id="TWV94358.1"/>
    </source>
</evidence>
<dbReference type="Pfam" id="PF05163">
    <property type="entry name" value="DinB"/>
    <property type="match status" value="1"/>
</dbReference>
<dbReference type="EMBL" id="VOHS01000046">
    <property type="protein sequence ID" value="TWV94358.1"/>
    <property type="molecule type" value="Genomic_DNA"/>
</dbReference>
<evidence type="ECO:0000256" key="2">
    <source>
        <dbReference type="ARBA" id="ARBA00022723"/>
    </source>
</evidence>
<dbReference type="RefSeq" id="WP_146307751.1">
    <property type="nucleotide sequence ID" value="NZ_VOHS01000046.1"/>
</dbReference>
<dbReference type="InterPro" id="IPR007837">
    <property type="entry name" value="DinB"/>
</dbReference>
<gene>
    <name evidence="3" type="ORF">FEF09_25620</name>
</gene>
<proteinExistence type="inferred from homology"/>
<dbReference type="OrthoDB" id="119432at2"/>
<organism evidence="3 4">
    <name type="scientific">Chitinophaga pinensis</name>
    <dbReference type="NCBI Taxonomy" id="79329"/>
    <lineage>
        <taxon>Bacteria</taxon>
        <taxon>Pseudomonadati</taxon>
        <taxon>Bacteroidota</taxon>
        <taxon>Chitinophagia</taxon>
        <taxon>Chitinophagales</taxon>
        <taxon>Chitinophagaceae</taxon>
        <taxon>Chitinophaga</taxon>
    </lineage>
</organism>